<evidence type="ECO:0000313" key="2">
    <source>
        <dbReference type="Proteomes" id="UP000663760"/>
    </source>
</evidence>
<name>A0A7I8K0R2_SPIIN</name>
<reference evidence="1" key="1">
    <citation type="submission" date="2020-02" db="EMBL/GenBank/DDBJ databases">
        <authorList>
            <person name="Scholz U."/>
            <person name="Mascher M."/>
            <person name="Fiebig A."/>
        </authorList>
    </citation>
    <scope>NUCLEOTIDE SEQUENCE</scope>
</reference>
<accession>A0A7I8K0R2</accession>
<dbReference type="AlphaFoldDB" id="A0A7I8K0R2"/>
<proteinExistence type="predicted"/>
<evidence type="ECO:0000313" key="1">
    <source>
        <dbReference type="EMBL" id="CAA7389396.1"/>
    </source>
</evidence>
<protein>
    <submittedName>
        <fullName evidence="1">Uncharacterized protein</fullName>
    </submittedName>
</protein>
<keyword evidence="2" id="KW-1185">Reference proteome</keyword>
<dbReference type="Proteomes" id="UP000663760">
    <property type="component" value="Chromosome 1"/>
</dbReference>
<organism evidence="1 2">
    <name type="scientific">Spirodela intermedia</name>
    <name type="common">Intermediate duckweed</name>
    <dbReference type="NCBI Taxonomy" id="51605"/>
    <lineage>
        <taxon>Eukaryota</taxon>
        <taxon>Viridiplantae</taxon>
        <taxon>Streptophyta</taxon>
        <taxon>Embryophyta</taxon>
        <taxon>Tracheophyta</taxon>
        <taxon>Spermatophyta</taxon>
        <taxon>Magnoliopsida</taxon>
        <taxon>Liliopsida</taxon>
        <taxon>Araceae</taxon>
        <taxon>Lemnoideae</taxon>
        <taxon>Spirodela</taxon>
    </lineage>
</organism>
<dbReference type="EMBL" id="LR746264">
    <property type="protein sequence ID" value="CAA7389396.1"/>
    <property type="molecule type" value="Genomic_DNA"/>
</dbReference>
<gene>
    <name evidence="1" type="ORF">SI8410_01001444</name>
</gene>
<sequence>MGSVVSVGVYLWSNTSAVIGTEGRPGLVVLLVYTDMGKKWQSTPLLPPR</sequence>